<reference evidence="2" key="1">
    <citation type="submission" date="2020-06" db="EMBL/GenBank/DDBJ databases">
        <title>Legume-microbial interactions unlock mineral nutrients during tropical forest succession.</title>
        <authorList>
            <person name="Epihov D.Z."/>
        </authorList>
    </citation>
    <scope>NUCLEOTIDE SEQUENCE [LARGE SCALE GENOMIC DNA]</scope>
    <source>
        <strain evidence="2">Pan2503</strain>
    </source>
</reference>
<proteinExistence type="predicted"/>
<dbReference type="InterPro" id="IPR001584">
    <property type="entry name" value="Integrase_cat-core"/>
</dbReference>
<dbReference type="Pfam" id="PF09299">
    <property type="entry name" value="Mu-transpos_C"/>
    <property type="match status" value="1"/>
</dbReference>
<evidence type="ECO:0000313" key="3">
    <source>
        <dbReference type="Proteomes" id="UP000567293"/>
    </source>
</evidence>
<evidence type="ECO:0000313" key="2">
    <source>
        <dbReference type="EMBL" id="MBA0088608.1"/>
    </source>
</evidence>
<evidence type="ECO:0000259" key="1">
    <source>
        <dbReference type="PROSITE" id="PS50994"/>
    </source>
</evidence>
<dbReference type="Proteomes" id="UP000567293">
    <property type="component" value="Unassembled WGS sequence"/>
</dbReference>
<protein>
    <submittedName>
        <fullName evidence="2">DDE-type integrase/transposase/recombinase</fullName>
    </submittedName>
</protein>
<comment type="caution">
    <text evidence="2">The sequence shown here is derived from an EMBL/GenBank/DDBJ whole genome shotgun (WGS) entry which is preliminary data.</text>
</comment>
<keyword evidence="3" id="KW-1185">Reference proteome</keyword>
<dbReference type="SUPFAM" id="SSF46689">
    <property type="entry name" value="Homeodomain-like"/>
    <property type="match status" value="1"/>
</dbReference>
<dbReference type="PANTHER" id="PTHR35004">
    <property type="entry name" value="TRANSPOSASE RV3428C-RELATED"/>
    <property type="match status" value="1"/>
</dbReference>
<organism evidence="2 3">
    <name type="scientific">Candidatus Acidiferrum panamense</name>
    <dbReference type="NCBI Taxonomy" id="2741543"/>
    <lineage>
        <taxon>Bacteria</taxon>
        <taxon>Pseudomonadati</taxon>
        <taxon>Acidobacteriota</taxon>
        <taxon>Terriglobia</taxon>
        <taxon>Candidatus Acidiferrales</taxon>
        <taxon>Candidatus Acidiferrum</taxon>
    </lineage>
</organism>
<dbReference type="Gene3D" id="3.30.420.10">
    <property type="entry name" value="Ribonuclease H-like superfamily/Ribonuclease H"/>
    <property type="match status" value="1"/>
</dbReference>
<dbReference type="GO" id="GO:0015074">
    <property type="term" value="P:DNA integration"/>
    <property type="evidence" value="ECO:0007669"/>
    <property type="project" value="InterPro"/>
</dbReference>
<dbReference type="InterPro" id="IPR036397">
    <property type="entry name" value="RNaseH_sf"/>
</dbReference>
<dbReference type="InterPro" id="IPR009057">
    <property type="entry name" value="Homeodomain-like_sf"/>
</dbReference>
<feature type="non-terminal residue" evidence="2">
    <location>
        <position position="1"/>
    </location>
</feature>
<dbReference type="Pfam" id="PF00665">
    <property type="entry name" value="rve"/>
    <property type="match status" value="1"/>
</dbReference>
<dbReference type="InterPro" id="IPR015378">
    <property type="entry name" value="Transposase-like_Mu_C"/>
</dbReference>
<sequence length="401" mass="45937">AREIAARQYEIPGSKRISLCPATLLKWARLYRQGGFEALGRKTRQDRGQFRAITPQLAELIERLKRENPHRAGTTLLRELALCSGSTSAPIGPATLYRFLQQRGLTARQLLATPGRKKFEAEFSNQVWQSDMLFGPYVVRPGGGRMQAFLFAVLDDASRLIPHAQFYDNQGLDAFLDCLRHAVASRGVPTKLYVDNGKVFRCQQLARLAASLGFLISHTPPYQPEGRGKIERFFRTVREQFLANLDPKRCATLEELNERLWTWIEQVYHRSEHAGLATTPLARWQRDIERVRQLRPDSDLHRLFFYRLDRRVRRDSTFMLHAHFYEVSPHLAGETIEVHFDPRDLSQVEIYLQGQSQGWARAVDPVVNAQLPGNKADASPTPRPTGVNFIELLQKQKAKQE</sequence>
<dbReference type="GO" id="GO:0003676">
    <property type="term" value="F:nucleic acid binding"/>
    <property type="evidence" value="ECO:0007669"/>
    <property type="project" value="InterPro"/>
</dbReference>
<gene>
    <name evidence="2" type="ORF">HRJ53_26775</name>
</gene>
<dbReference type="AlphaFoldDB" id="A0A7V8NW57"/>
<dbReference type="PANTHER" id="PTHR35004:SF6">
    <property type="entry name" value="TRANSPOSASE"/>
    <property type="match status" value="1"/>
</dbReference>
<dbReference type="SUPFAM" id="SSF53098">
    <property type="entry name" value="Ribonuclease H-like"/>
    <property type="match status" value="1"/>
</dbReference>
<accession>A0A7V8NW57</accession>
<dbReference type="InterPro" id="IPR012337">
    <property type="entry name" value="RNaseH-like_sf"/>
</dbReference>
<dbReference type="PROSITE" id="PS50994">
    <property type="entry name" value="INTEGRASE"/>
    <property type="match status" value="1"/>
</dbReference>
<name>A0A7V8NW57_9BACT</name>
<feature type="domain" description="Integrase catalytic" evidence="1">
    <location>
        <begin position="110"/>
        <end position="288"/>
    </location>
</feature>
<feature type="non-terminal residue" evidence="2">
    <location>
        <position position="401"/>
    </location>
</feature>
<dbReference type="EMBL" id="JACDQQ010002591">
    <property type="protein sequence ID" value="MBA0088608.1"/>
    <property type="molecule type" value="Genomic_DNA"/>
</dbReference>